<evidence type="ECO:0000313" key="2">
    <source>
        <dbReference type="EMBL" id="CAK0830978.1"/>
    </source>
</evidence>
<dbReference type="InterPro" id="IPR027417">
    <property type="entry name" value="P-loop_NTPase"/>
</dbReference>
<organism evidence="2 3">
    <name type="scientific">Prorocentrum cordatum</name>
    <dbReference type="NCBI Taxonomy" id="2364126"/>
    <lineage>
        <taxon>Eukaryota</taxon>
        <taxon>Sar</taxon>
        <taxon>Alveolata</taxon>
        <taxon>Dinophyceae</taxon>
        <taxon>Prorocentrales</taxon>
        <taxon>Prorocentraceae</taxon>
        <taxon>Prorocentrum</taxon>
    </lineage>
</organism>
<gene>
    <name evidence="2" type="ORF">PCOR1329_LOCUS29445</name>
</gene>
<dbReference type="EMBL" id="CAUYUJ010011106">
    <property type="protein sequence ID" value="CAK0830978.1"/>
    <property type="molecule type" value="Genomic_DNA"/>
</dbReference>
<feature type="non-terminal residue" evidence="2">
    <location>
        <position position="1"/>
    </location>
</feature>
<evidence type="ECO:0000313" key="3">
    <source>
        <dbReference type="Proteomes" id="UP001189429"/>
    </source>
</evidence>
<feature type="compositionally biased region" description="Low complexity" evidence="1">
    <location>
        <begin position="50"/>
        <end position="74"/>
    </location>
</feature>
<feature type="region of interest" description="Disordered" evidence="1">
    <location>
        <begin position="48"/>
        <end position="84"/>
    </location>
</feature>
<feature type="compositionally biased region" description="Basic residues" evidence="1">
    <location>
        <begin position="75"/>
        <end position="84"/>
    </location>
</feature>
<sequence>ALSAQTTLGQATRSHADPWSTTVPRPHRASSTSINIHNFRASIGDYASHAPARAPGGGARAPPGRAGADAWPAGRRPRRGAGRRRGAGEACLAALGLPSCPRGGAASPGCLDYDLLAEDMGELGFDAEGCARALQVDARVKGNPLANTPHEGQVPRANVSHTKPVIWVHIHKSMGIFIYSMALLNHENVVRPSFNGNWWPYDTPDAVRRGKAWRANCSKRAEYFAWSNVTWAQVEHEMDDYNLCHGQFNYGILLRDPSALAISKASMEKYSPEETIASLNCLVGREGDSDLTQACDRAAPKKNDWKLWWFYDNFLVRTLGGQSVWSLPAGGITEEHAHKAIERLSKFEVVMFADDFENKAYLETAIGWRQEFYNTAYKRPSTHVVELTNEQKETARFTNRFDYMVLRPLQGAPHAGARQEVPVTRHGRVALPVFGASLSQRRHSLRSLLPTPHAPERIPRVAEAIAGPPCWRWSLSAPPPRRRADLLHPTGPAAAPPPPPPCSLRGVPGRASPSRLGGAGIPLSAGGWQGAAEVKRGRLRRRKPAEASISPL</sequence>
<name>A0ABN9SGS2_9DINO</name>
<reference evidence="2" key="1">
    <citation type="submission" date="2023-10" db="EMBL/GenBank/DDBJ databases">
        <authorList>
            <person name="Chen Y."/>
            <person name="Shah S."/>
            <person name="Dougan E. K."/>
            <person name="Thang M."/>
            <person name="Chan C."/>
        </authorList>
    </citation>
    <scope>NUCLEOTIDE SEQUENCE [LARGE SCALE GENOMIC DNA]</scope>
</reference>
<feature type="region of interest" description="Disordered" evidence="1">
    <location>
        <begin position="1"/>
        <end position="30"/>
    </location>
</feature>
<protein>
    <submittedName>
        <fullName evidence="2">Uncharacterized protein</fullName>
    </submittedName>
</protein>
<comment type="caution">
    <text evidence="2">The sequence shown here is derived from an EMBL/GenBank/DDBJ whole genome shotgun (WGS) entry which is preliminary data.</text>
</comment>
<dbReference type="Gene3D" id="3.40.50.300">
    <property type="entry name" value="P-loop containing nucleotide triphosphate hydrolases"/>
    <property type="match status" value="1"/>
</dbReference>
<accession>A0ABN9SGS2</accession>
<evidence type="ECO:0000256" key="1">
    <source>
        <dbReference type="SAM" id="MobiDB-lite"/>
    </source>
</evidence>
<feature type="region of interest" description="Disordered" evidence="1">
    <location>
        <begin position="482"/>
        <end position="552"/>
    </location>
</feature>
<dbReference type="Proteomes" id="UP001189429">
    <property type="component" value="Unassembled WGS sequence"/>
</dbReference>
<proteinExistence type="predicted"/>
<keyword evidence="3" id="KW-1185">Reference proteome</keyword>